<comment type="similarity">
    <text evidence="1">Belongs to the membrane fusion protein (MFP) (TC 8.A.1) family.</text>
</comment>
<accession>A0A521CJV6</accession>
<dbReference type="PANTHER" id="PTHR30469:SF15">
    <property type="entry name" value="HLYD FAMILY OF SECRETION PROTEINS"/>
    <property type="match status" value="1"/>
</dbReference>
<keyword evidence="2" id="KW-0175">Coiled coil</keyword>
<protein>
    <submittedName>
        <fullName evidence="4">RND family efflux transporter, MFP subunit</fullName>
    </submittedName>
</protein>
<feature type="signal peptide" evidence="3">
    <location>
        <begin position="1"/>
        <end position="20"/>
    </location>
</feature>
<evidence type="ECO:0000313" key="4">
    <source>
        <dbReference type="EMBL" id="SMO59692.1"/>
    </source>
</evidence>
<dbReference type="PROSITE" id="PS51257">
    <property type="entry name" value="PROKAR_LIPOPROTEIN"/>
    <property type="match status" value="1"/>
</dbReference>
<feature type="coiled-coil region" evidence="2">
    <location>
        <begin position="92"/>
        <end position="121"/>
    </location>
</feature>
<keyword evidence="5" id="KW-1185">Reference proteome</keyword>
<dbReference type="OrthoDB" id="9806939at2"/>
<reference evidence="4 5" key="1">
    <citation type="submission" date="2017-05" db="EMBL/GenBank/DDBJ databases">
        <authorList>
            <person name="Varghese N."/>
            <person name="Submissions S."/>
        </authorList>
    </citation>
    <scope>NUCLEOTIDE SEQUENCE [LARGE SCALE GENOMIC DNA]</scope>
    <source>
        <strain evidence="4 5">DSM 21194</strain>
    </source>
</reference>
<feature type="chain" id="PRO_5021866490" evidence="3">
    <location>
        <begin position="21"/>
        <end position="359"/>
    </location>
</feature>
<gene>
    <name evidence="4" type="ORF">SAMN06265218_106136</name>
</gene>
<evidence type="ECO:0000313" key="5">
    <source>
        <dbReference type="Proteomes" id="UP000317593"/>
    </source>
</evidence>
<dbReference type="Proteomes" id="UP000317593">
    <property type="component" value="Unassembled WGS sequence"/>
</dbReference>
<dbReference type="SUPFAM" id="SSF111369">
    <property type="entry name" value="HlyD-like secretion proteins"/>
    <property type="match status" value="1"/>
</dbReference>
<dbReference type="Gene3D" id="2.40.50.100">
    <property type="match status" value="1"/>
</dbReference>
<dbReference type="AlphaFoldDB" id="A0A521CJV6"/>
<name>A0A521CJV6_9BACT</name>
<keyword evidence="3" id="KW-0732">Signal</keyword>
<organism evidence="4 5">
    <name type="scientific">Fodinibius sediminis</name>
    <dbReference type="NCBI Taxonomy" id="1214077"/>
    <lineage>
        <taxon>Bacteria</taxon>
        <taxon>Pseudomonadati</taxon>
        <taxon>Balneolota</taxon>
        <taxon>Balneolia</taxon>
        <taxon>Balneolales</taxon>
        <taxon>Balneolaceae</taxon>
        <taxon>Fodinibius</taxon>
    </lineage>
</organism>
<proteinExistence type="inferred from homology"/>
<evidence type="ECO:0000256" key="1">
    <source>
        <dbReference type="ARBA" id="ARBA00009477"/>
    </source>
</evidence>
<sequence length="359" mass="40282">MNKQLLFGSLMALLMASGCAEDMQQPEEEVVKSVTVETETISPRLFERHLELVGSIEAQNDVRLSAEVSGRIQRYYVDQGDRVAQGAPILKIDDSKLQREQARLQAQVQQAEEQYERLKRVFEQDSVGSEIELINAKAAYEQTRAALESVEVDLRNTTVRAPFDATLEEVIMESGEMASPGAVLVRLIGSNRLKVSAGVPSVYSDAITRGDTAQIWFDFQLSDTLRLPITFVGQSIDPEARTFEVEVKLPPQREDYKVDMIGNIKISTFRKDSAVVIGEEYIYKEGNQNVVYVVDEDGDGNSMARMKRVKLGPSYQNEIMVTEGLSNDERLITVGSSFLQDSMRIEVVEDKEKKIVQEN</sequence>
<dbReference type="Gene3D" id="2.40.420.20">
    <property type="match status" value="1"/>
</dbReference>
<dbReference type="GO" id="GO:1990281">
    <property type="term" value="C:efflux pump complex"/>
    <property type="evidence" value="ECO:0007669"/>
    <property type="project" value="TreeGrafter"/>
</dbReference>
<dbReference type="EMBL" id="FXTH01000006">
    <property type="protein sequence ID" value="SMO59692.1"/>
    <property type="molecule type" value="Genomic_DNA"/>
</dbReference>
<dbReference type="Gene3D" id="2.40.30.170">
    <property type="match status" value="1"/>
</dbReference>
<dbReference type="InterPro" id="IPR006143">
    <property type="entry name" value="RND_pump_MFP"/>
</dbReference>
<dbReference type="Gene3D" id="1.10.287.470">
    <property type="entry name" value="Helix hairpin bin"/>
    <property type="match status" value="1"/>
</dbReference>
<dbReference type="NCBIfam" id="TIGR01730">
    <property type="entry name" value="RND_mfp"/>
    <property type="match status" value="1"/>
</dbReference>
<evidence type="ECO:0000256" key="2">
    <source>
        <dbReference type="SAM" id="Coils"/>
    </source>
</evidence>
<evidence type="ECO:0000256" key="3">
    <source>
        <dbReference type="SAM" id="SignalP"/>
    </source>
</evidence>
<dbReference type="RefSeq" id="WP_142714128.1">
    <property type="nucleotide sequence ID" value="NZ_FXTH01000006.1"/>
</dbReference>
<dbReference type="PANTHER" id="PTHR30469">
    <property type="entry name" value="MULTIDRUG RESISTANCE PROTEIN MDTA"/>
    <property type="match status" value="1"/>
</dbReference>
<dbReference type="GO" id="GO:0015562">
    <property type="term" value="F:efflux transmembrane transporter activity"/>
    <property type="evidence" value="ECO:0007669"/>
    <property type="project" value="TreeGrafter"/>
</dbReference>